<reference evidence="2" key="2">
    <citation type="submission" date="2023-06" db="EMBL/GenBank/DDBJ databases">
        <authorList>
            <consortium name="Lawrence Berkeley National Laboratory"/>
            <person name="Haridas S."/>
            <person name="Hensen N."/>
            <person name="Bonometti L."/>
            <person name="Westerberg I."/>
            <person name="Brannstrom I.O."/>
            <person name="Guillou S."/>
            <person name="Cros-Aarteil S."/>
            <person name="Calhoun S."/>
            <person name="Kuo A."/>
            <person name="Mondo S."/>
            <person name="Pangilinan J."/>
            <person name="Riley R."/>
            <person name="Labutti K."/>
            <person name="Andreopoulos B."/>
            <person name="Lipzen A."/>
            <person name="Chen C."/>
            <person name="Yanf M."/>
            <person name="Daum C."/>
            <person name="Ng V."/>
            <person name="Clum A."/>
            <person name="Steindorff A."/>
            <person name="Ohm R."/>
            <person name="Martin F."/>
            <person name="Silar P."/>
            <person name="Natvig D."/>
            <person name="Lalanne C."/>
            <person name="Gautier V."/>
            <person name="Ament-Velasquez S.L."/>
            <person name="Kruys A."/>
            <person name="Hutchinson M.I."/>
            <person name="Powell A.J."/>
            <person name="Barry K."/>
            <person name="Miller A.N."/>
            <person name="Grigoriev I.V."/>
            <person name="Debuchy R."/>
            <person name="Gladieux P."/>
            <person name="Thoren M.H."/>
            <person name="Johannesson H."/>
        </authorList>
    </citation>
    <scope>NUCLEOTIDE SEQUENCE</scope>
    <source>
        <strain evidence="2">SMH4131-1</strain>
    </source>
</reference>
<dbReference type="Gene3D" id="2.30.110.10">
    <property type="entry name" value="Electron Transport, Fmn-binding Protein, Chain A"/>
    <property type="match status" value="1"/>
</dbReference>
<name>A0AAE0M9S5_9PEZI</name>
<dbReference type="InterPro" id="IPR012349">
    <property type="entry name" value="Split_barrel_FMN-bd"/>
</dbReference>
<sequence length="282" mass="30963">MAATHIMHPHTHIPCTPAPWRDLFLRHISSIPQSTFVLSTLHRPSPTAPPVPRARTCVFRGLWGSLPPNERNAAPRNPPVYESDLPVFTTDVRMEKAGEIAGDEKAAGSGGGGLVEAVFWAEEFGTQWRVRGTAWVLGPDIDGEEEEGGARKVREVLLERMRAEGGQVDGWSWAREVTGHFGNLSPAMRGTFRNPPPGVPIQAGPVPGEGLGLGQAVEDLEDPVARENFRAVVIVPTEIDQADLSDPKRPRRWLWVFRGASYKNTLPGGEVVGEWEKVEVWP</sequence>
<evidence type="ECO:0000313" key="3">
    <source>
        <dbReference type="Proteomes" id="UP001286456"/>
    </source>
</evidence>
<dbReference type="PANTHER" id="PTHR28243:SF1">
    <property type="entry name" value="PYRIDOXAMINE 5'-PHOSPHATE OXIDASE ALR4036 FAMILY FMN-BINDING DOMAIN-CONTAINING PROTEIN"/>
    <property type="match status" value="1"/>
</dbReference>
<dbReference type="InterPro" id="IPR024624">
    <property type="entry name" value="Pyridox_Oxase_Alr4036_FMN-bd"/>
</dbReference>
<keyword evidence="3" id="KW-1185">Reference proteome</keyword>
<reference evidence="2" key="1">
    <citation type="journal article" date="2023" name="Mol. Phylogenet. Evol.">
        <title>Genome-scale phylogeny and comparative genomics of the fungal order Sordariales.</title>
        <authorList>
            <person name="Hensen N."/>
            <person name="Bonometti L."/>
            <person name="Westerberg I."/>
            <person name="Brannstrom I.O."/>
            <person name="Guillou S."/>
            <person name="Cros-Aarteil S."/>
            <person name="Calhoun S."/>
            <person name="Haridas S."/>
            <person name="Kuo A."/>
            <person name="Mondo S."/>
            <person name="Pangilinan J."/>
            <person name="Riley R."/>
            <person name="LaButti K."/>
            <person name="Andreopoulos B."/>
            <person name="Lipzen A."/>
            <person name="Chen C."/>
            <person name="Yan M."/>
            <person name="Daum C."/>
            <person name="Ng V."/>
            <person name="Clum A."/>
            <person name="Steindorff A."/>
            <person name="Ohm R.A."/>
            <person name="Martin F."/>
            <person name="Silar P."/>
            <person name="Natvig D.O."/>
            <person name="Lalanne C."/>
            <person name="Gautier V."/>
            <person name="Ament-Velasquez S.L."/>
            <person name="Kruys A."/>
            <person name="Hutchinson M.I."/>
            <person name="Powell A.J."/>
            <person name="Barry K."/>
            <person name="Miller A.N."/>
            <person name="Grigoriev I.V."/>
            <person name="Debuchy R."/>
            <person name="Gladieux P."/>
            <person name="Hiltunen Thoren M."/>
            <person name="Johannesson H."/>
        </authorList>
    </citation>
    <scope>NUCLEOTIDE SEQUENCE</scope>
    <source>
        <strain evidence="2">SMH4131-1</strain>
    </source>
</reference>
<dbReference type="SUPFAM" id="SSF50475">
    <property type="entry name" value="FMN-binding split barrel"/>
    <property type="match status" value="1"/>
</dbReference>
<accession>A0AAE0M9S5</accession>
<dbReference type="GO" id="GO:0010181">
    <property type="term" value="F:FMN binding"/>
    <property type="evidence" value="ECO:0007669"/>
    <property type="project" value="InterPro"/>
</dbReference>
<dbReference type="EMBL" id="JAUEPO010000004">
    <property type="protein sequence ID" value="KAK3324200.1"/>
    <property type="molecule type" value="Genomic_DNA"/>
</dbReference>
<organism evidence="2 3">
    <name type="scientific">Cercophora scortea</name>
    <dbReference type="NCBI Taxonomy" id="314031"/>
    <lineage>
        <taxon>Eukaryota</taxon>
        <taxon>Fungi</taxon>
        <taxon>Dikarya</taxon>
        <taxon>Ascomycota</taxon>
        <taxon>Pezizomycotina</taxon>
        <taxon>Sordariomycetes</taxon>
        <taxon>Sordariomycetidae</taxon>
        <taxon>Sordariales</taxon>
        <taxon>Lasiosphaeriaceae</taxon>
        <taxon>Cercophora</taxon>
    </lineage>
</organism>
<dbReference type="AlphaFoldDB" id="A0AAE0M9S5"/>
<protein>
    <recommendedName>
        <fullName evidence="1">Pyridoxamine 5'-phosphate oxidase Alr4036 family FMN-binding domain-containing protein</fullName>
    </recommendedName>
</protein>
<feature type="domain" description="Pyridoxamine 5'-phosphate oxidase Alr4036 family FMN-binding" evidence="1">
    <location>
        <begin position="18"/>
        <end position="137"/>
    </location>
</feature>
<dbReference type="PANTHER" id="PTHR28243">
    <property type="entry name" value="AGL049CP"/>
    <property type="match status" value="1"/>
</dbReference>
<comment type="caution">
    <text evidence="2">The sequence shown here is derived from an EMBL/GenBank/DDBJ whole genome shotgun (WGS) entry which is preliminary data.</text>
</comment>
<dbReference type="Pfam" id="PF12766">
    <property type="entry name" value="Pyridox_oxase_2"/>
    <property type="match status" value="1"/>
</dbReference>
<evidence type="ECO:0000313" key="2">
    <source>
        <dbReference type="EMBL" id="KAK3324200.1"/>
    </source>
</evidence>
<evidence type="ECO:0000259" key="1">
    <source>
        <dbReference type="Pfam" id="PF12766"/>
    </source>
</evidence>
<dbReference type="Proteomes" id="UP001286456">
    <property type="component" value="Unassembled WGS sequence"/>
</dbReference>
<proteinExistence type="predicted"/>
<gene>
    <name evidence="2" type="ORF">B0T19DRAFT_224784</name>
</gene>